<evidence type="ECO:0000256" key="4">
    <source>
        <dbReference type="ARBA" id="ARBA00022801"/>
    </source>
</evidence>
<dbReference type="GO" id="GO:0004519">
    <property type="term" value="F:endonuclease activity"/>
    <property type="evidence" value="ECO:0007669"/>
    <property type="project" value="UniProtKB-KW"/>
</dbReference>
<sequence>MKLPRDISGLELAKLLRKFGYEITRQTGSHIRLTTRLKGEHHITIPKHRNLKPGTLNAILKDVADHLRIDKKELIRELFG</sequence>
<evidence type="ECO:0000256" key="5">
    <source>
        <dbReference type="ARBA" id="ARBA00022884"/>
    </source>
</evidence>
<keyword evidence="5" id="KW-0694">RNA-binding</keyword>
<dbReference type="Gene3D" id="3.30.920.30">
    <property type="entry name" value="Hypothetical protein"/>
    <property type="match status" value="1"/>
</dbReference>
<evidence type="ECO:0000256" key="1">
    <source>
        <dbReference type="ARBA" id="ARBA00022649"/>
    </source>
</evidence>
<dbReference type="AlphaFoldDB" id="D3S0C3"/>
<accession>D3S0C3</accession>
<evidence type="ECO:0000313" key="7">
    <source>
        <dbReference type="EMBL" id="ADC66186.1"/>
    </source>
</evidence>
<dbReference type="OrthoDB" id="7619at2157"/>
<protein>
    <submittedName>
        <fullName evidence="7">YcfA family protein</fullName>
    </submittedName>
</protein>
<evidence type="ECO:0000256" key="2">
    <source>
        <dbReference type="ARBA" id="ARBA00022722"/>
    </source>
</evidence>
<keyword evidence="3" id="KW-0255">Endonuclease</keyword>
<dbReference type="Pfam" id="PF07927">
    <property type="entry name" value="HicA_toxin"/>
    <property type="match status" value="1"/>
</dbReference>
<dbReference type="GeneID" id="8779585"/>
<keyword evidence="2" id="KW-0540">Nuclease</keyword>
<keyword evidence="8" id="KW-1185">Reference proteome</keyword>
<dbReference type="InterPro" id="IPR012933">
    <property type="entry name" value="HicA_mRNA_interferase"/>
</dbReference>
<gene>
    <name evidence="7" type="ordered locus">Ferp_2052</name>
</gene>
<dbReference type="GO" id="GO:0016787">
    <property type="term" value="F:hydrolase activity"/>
    <property type="evidence" value="ECO:0007669"/>
    <property type="project" value="UniProtKB-KW"/>
</dbReference>
<dbReference type="RefSeq" id="WP_012966525.1">
    <property type="nucleotide sequence ID" value="NC_013849.1"/>
</dbReference>
<evidence type="ECO:0000256" key="6">
    <source>
        <dbReference type="ARBA" id="ARBA00023016"/>
    </source>
</evidence>
<dbReference type="EMBL" id="CP001899">
    <property type="protein sequence ID" value="ADC66186.1"/>
    <property type="molecule type" value="Genomic_DNA"/>
</dbReference>
<proteinExistence type="predicted"/>
<dbReference type="SUPFAM" id="SSF54786">
    <property type="entry name" value="YcfA/nrd intein domain"/>
    <property type="match status" value="1"/>
</dbReference>
<evidence type="ECO:0000313" key="8">
    <source>
        <dbReference type="Proteomes" id="UP000002613"/>
    </source>
</evidence>
<dbReference type="PaxDb" id="589924-Ferp_2052"/>
<dbReference type="HOGENOM" id="CLU_164851_6_2_2"/>
<keyword evidence="6" id="KW-0346">Stress response</keyword>
<evidence type="ECO:0000256" key="3">
    <source>
        <dbReference type="ARBA" id="ARBA00022759"/>
    </source>
</evidence>
<dbReference type="eggNOG" id="arCOG03086">
    <property type="taxonomic scope" value="Archaea"/>
</dbReference>
<keyword evidence="4" id="KW-0378">Hydrolase</keyword>
<dbReference type="Proteomes" id="UP000002613">
    <property type="component" value="Chromosome"/>
</dbReference>
<reference evidence="7 8" key="2">
    <citation type="journal article" date="2011" name="Stand. Genomic Sci.">
        <title>Complete genome sequence of Ferroglobus placidus AEDII12DO.</title>
        <authorList>
            <person name="Anderson I."/>
            <person name="Risso C."/>
            <person name="Holmes D."/>
            <person name="Lucas S."/>
            <person name="Copeland A."/>
            <person name="Lapidus A."/>
            <person name="Cheng J.F."/>
            <person name="Bruce D."/>
            <person name="Goodwin L."/>
            <person name="Pitluck S."/>
            <person name="Saunders E."/>
            <person name="Brettin T."/>
            <person name="Detter J.C."/>
            <person name="Han C."/>
            <person name="Tapia R."/>
            <person name="Larimer F."/>
            <person name="Land M."/>
            <person name="Hauser L."/>
            <person name="Woyke T."/>
            <person name="Lovley D."/>
            <person name="Kyrpides N."/>
            <person name="Ivanova N."/>
        </authorList>
    </citation>
    <scope>NUCLEOTIDE SEQUENCE [LARGE SCALE GENOMIC DNA]</scope>
    <source>
        <strain evidence="8">DSM 10642 / AEDII12DO</strain>
    </source>
</reference>
<reference evidence="8" key="1">
    <citation type="submission" date="2010-02" db="EMBL/GenBank/DDBJ databases">
        <title>Complete sequence of Ferroglobus placidus DSM 10642.</title>
        <authorList>
            <consortium name="US DOE Joint Genome Institute"/>
            <person name="Lucas S."/>
            <person name="Copeland A."/>
            <person name="Lapidus A."/>
            <person name="Cheng J.-F."/>
            <person name="Bruce D."/>
            <person name="Goodwin L."/>
            <person name="Pitluck S."/>
            <person name="Saunders E."/>
            <person name="Brettin T."/>
            <person name="Detter J.C."/>
            <person name="Han C."/>
            <person name="Tapia R."/>
            <person name="Larimer F."/>
            <person name="Land M."/>
            <person name="Hauser L."/>
            <person name="Kyrpides N."/>
            <person name="Ivanova N."/>
            <person name="Holmes D."/>
            <person name="Lovley D."/>
            <person name="Kyrpides N."/>
            <person name="Anderson I.J."/>
            <person name="Woyke T."/>
        </authorList>
    </citation>
    <scope>NUCLEOTIDE SEQUENCE [LARGE SCALE GENOMIC DNA]</scope>
    <source>
        <strain evidence="8">DSM 10642 / AEDII12DO</strain>
    </source>
</reference>
<name>D3S0C3_FERPA</name>
<dbReference type="GO" id="GO:0003729">
    <property type="term" value="F:mRNA binding"/>
    <property type="evidence" value="ECO:0007669"/>
    <property type="project" value="InterPro"/>
</dbReference>
<dbReference type="KEGG" id="fpl:Ferp_2052"/>
<dbReference type="STRING" id="589924.Ferp_2052"/>
<keyword evidence="1" id="KW-1277">Toxin-antitoxin system</keyword>
<dbReference type="InterPro" id="IPR038570">
    <property type="entry name" value="HicA_sf"/>
</dbReference>
<organism evidence="7 8">
    <name type="scientific">Ferroglobus placidus (strain DSM 10642 / AEDII12DO)</name>
    <dbReference type="NCBI Taxonomy" id="589924"/>
    <lineage>
        <taxon>Archaea</taxon>
        <taxon>Methanobacteriati</taxon>
        <taxon>Methanobacteriota</taxon>
        <taxon>Archaeoglobi</taxon>
        <taxon>Archaeoglobales</taxon>
        <taxon>Archaeoglobaceae</taxon>
        <taxon>Ferroglobus</taxon>
    </lineage>
</organism>